<feature type="transmembrane region" description="Helical" evidence="6">
    <location>
        <begin position="84"/>
        <end position="109"/>
    </location>
</feature>
<feature type="transmembrane region" description="Helical" evidence="6">
    <location>
        <begin position="58"/>
        <end position="78"/>
    </location>
</feature>
<dbReference type="KEGG" id="pcon:B0A89_07750"/>
<dbReference type="STRING" id="1945662.B0A89_07750"/>
<evidence type="ECO:0000256" key="2">
    <source>
        <dbReference type="ARBA" id="ARBA00022475"/>
    </source>
</evidence>
<dbReference type="AlphaFoldDB" id="A0A1W6CXH1"/>
<keyword evidence="5 6" id="KW-0472">Membrane</keyword>
<comment type="subcellular location">
    <subcellularLocation>
        <location evidence="1">Cell membrane</location>
        <topology evidence="1">Multi-pass membrane protein</topology>
    </subcellularLocation>
</comment>
<sequence length="118" mass="11810">MIIAVLILLGFQLAGEVIARASGLPLPGPVTGLVLLLGAFRLWPGLVDRLRAVMSGLLAQLSLFFVPAGVGVIAHLPVLRTHGAALALAIAGSTLLALAAGALAFAAVARLTGNADEG</sequence>
<protein>
    <recommendedName>
        <fullName evidence="9">CidA/LrgA family protein</fullName>
    </recommendedName>
</protein>
<dbReference type="OrthoDB" id="385012at2"/>
<dbReference type="Proteomes" id="UP000193017">
    <property type="component" value="Chromosome"/>
</dbReference>
<keyword evidence="2" id="KW-1003">Cell membrane</keyword>
<name>A0A1W6CXH1_9RHOB</name>
<dbReference type="Pfam" id="PF03788">
    <property type="entry name" value="LrgA"/>
    <property type="match status" value="1"/>
</dbReference>
<evidence type="ECO:0000256" key="6">
    <source>
        <dbReference type="SAM" id="Phobius"/>
    </source>
</evidence>
<keyword evidence="3 6" id="KW-0812">Transmembrane</keyword>
<feature type="transmembrane region" description="Helical" evidence="6">
    <location>
        <begin position="29"/>
        <end position="46"/>
    </location>
</feature>
<gene>
    <name evidence="7" type="ORF">B0A89_07750</name>
</gene>
<evidence type="ECO:0000256" key="5">
    <source>
        <dbReference type="ARBA" id="ARBA00023136"/>
    </source>
</evidence>
<dbReference type="InterPro" id="IPR005538">
    <property type="entry name" value="LrgA/CidA"/>
</dbReference>
<organism evidence="7 8">
    <name type="scientific">Paracoccus contaminans</name>
    <dbReference type="NCBI Taxonomy" id="1945662"/>
    <lineage>
        <taxon>Bacteria</taxon>
        <taxon>Pseudomonadati</taxon>
        <taxon>Pseudomonadota</taxon>
        <taxon>Alphaproteobacteria</taxon>
        <taxon>Rhodobacterales</taxon>
        <taxon>Paracoccaceae</taxon>
        <taxon>Paracoccus</taxon>
    </lineage>
</organism>
<dbReference type="RefSeq" id="WP_085377653.1">
    <property type="nucleotide sequence ID" value="NZ_CP020612.1"/>
</dbReference>
<dbReference type="GO" id="GO:0005886">
    <property type="term" value="C:plasma membrane"/>
    <property type="evidence" value="ECO:0007669"/>
    <property type="project" value="UniProtKB-SubCell"/>
</dbReference>
<accession>A0A1W6CXH1</accession>
<dbReference type="PANTHER" id="PTHR33931:SF2">
    <property type="entry name" value="HOLIN-LIKE PROTEIN CIDA"/>
    <property type="match status" value="1"/>
</dbReference>
<evidence type="ECO:0000313" key="8">
    <source>
        <dbReference type="Proteomes" id="UP000193017"/>
    </source>
</evidence>
<evidence type="ECO:0008006" key="9">
    <source>
        <dbReference type="Google" id="ProtNLM"/>
    </source>
</evidence>
<dbReference type="PANTHER" id="PTHR33931">
    <property type="entry name" value="HOLIN-LIKE PROTEIN CIDA-RELATED"/>
    <property type="match status" value="1"/>
</dbReference>
<evidence type="ECO:0000256" key="1">
    <source>
        <dbReference type="ARBA" id="ARBA00004651"/>
    </source>
</evidence>
<dbReference type="EMBL" id="CP020612">
    <property type="protein sequence ID" value="ARJ69535.1"/>
    <property type="molecule type" value="Genomic_DNA"/>
</dbReference>
<reference evidence="7 8" key="1">
    <citation type="submission" date="2017-03" db="EMBL/GenBank/DDBJ databases">
        <title>Genome sequence of Paracoccus contaminans isolated from a water microcosm.</title>
        <authorList>
            <person name="Aurass P."/>
            <person name="Karste S."/>
            <person name="Trost E."/>
            <person name="Glaeser S.P."/>
            <person name="Kaempfer P."/>
            <person name="Flieger A."/>
        </authorList>
    </citation>
    <scope>NUCLEOTIDE SEQUENCE [LARGE SCALE GENOMIC DNA]</scope>
    <source>
        <strain evidence="8">RKI 16-01929T\LMG 29738T\CCM 8701T\CIP 111112T</strain>
    </source>
</reference>
<keyword evidence="4 6" id="KW-1133">Transmembrane helix</keyword>
<evidence type="ECO:0000313" key="7">
    <source>
        <dbReference type="EMBL" id="ARJ69535.1"/>
    </source>
</evidence>
<evidence type="ECO:0000256" key="4">
    <source>
        <dbReference type="ARBA" id="ARBA00022989"/>
    </source>
</evidence>
<evidence type="ECO:0000256" key="3">
    <source>
        <dbReference type="ARBA" id="ARBA00022692"/>
    </source>
</evidence>
<proteinExistence type="predicted"/>
<keyword evidence="8" id="KW-1185">Reference proteome</keyword>